<evidence type="ECO:0000313" key="1">
    <source>
        <dbReference type="EMBL" id="MEJ8303451.1"/>
    </source>
</evidence>
<gene>
    <name evidence="1" type="ORF">WKI47_05910</name>
</gene>
<keyword evidence="2" id="KW-1185">Reference proteome</keyword>
<dbReference type="EMBL" id="JBBKAR010000018">
    <property type="protein sequence ID" value="MEJ8303451.1"/>
    <property type="molecule type" value="Genomic_DNA"/>
</dbReference>
<accession>A0ACC6P945</accession>
<comment type="caution">
    <text evidence="1">The sequence shown here is derived from an EMBL/GenBank/DDBJ whole genome shotgun (WGS) entry which is preliminary data.</text>
</comment>
<sequence length="228" mass="26252">MRIDDDPERIRAYMSEHSLESMFTDPSNLDFQLREYEKGETVMAEGDRIDGLYIQVEGQARVSSNVETGKSLVLRFCHPVSLFGDLEIVRRLDVQSDVKAVQDCVFLFISTSSVERDLMRDERFLNELLRHMAYKLHTCTIASRVNLLASVDERLATYLISTRAQGGFGKELHSTQTAEIASVIGTTQRHLNRVIQKFADRNLLRREEEGFVVTDWERLDEISQGIRY</sequence>
<reference evidence="1" key="1">
    <citation type="submission" date="2024-03" db="EMBL/GenBank/DDBJ databases">
        <title>Whole genome sequecning of epiphytes from Marcgravia umbellata leaves.</title>
        <authorList>
            <person name="Kumar G."/>
            <person name="Savka M.A."/>
        </authorList>
    </citation>
    <scope>NUCLEOTIDE SEQUENCE</scope>
    <source>
        <strain evidence="1">RIT_BL5</strain>
    </source>
</reference>
<proteinExistence type="predicted"/>
<name>A0ACC6P945_9BACL</name>
<organism evidence="1 2">
    <name type="scientific">Saccharibacillus sacchari</name>
    <dbReference type="NCBI Taxonomy" id="456493"/>
    <lineage>
        <taxon>Bacteria</taxon>
        <taxon>Bacillati</taxon>
        <taxon>Bacillota</taxon>
        <taxon>Bacilli</taxon>
        <taxon>Bacillales</taxon>
        <taxon>Paenibacillaceae</taxon>
        <taxon>Saccharibacillus</taxon>
    </lineage>
</organism>
<protein>
    <submittedName>
        <fullName evidence="1">Cyclic nucleotide-binding domain-containing protein</fullName>
    </submittedName>
</protein>
<dbReference type="Proteomes" id="UP001380953">
    <property type="component" value="Unassembled WGS sequence"/>
</dbReference>
<evidence type="ECO:0000313" key="2">
    <source>
        <dbReference type="Proteomes" id="UP001380953"/>
    </source>
</evidence>